<dbReference type="VEuPathDB" id="VectorBase:AMAM017286"/>
<protein>
    <submittedName>
        <fullName evidence="2">Uncharacterized protein</fullName>
    </submittedName>
</protein>
<accession>A0A182T0R6</accession>
<dbReference type="Proteomes" id="UP000075901">
    <property type="component" value="Unassembled WGS sequence"/>
</dbReference>
<organism evidence="2 3">
    <name type="scientific">Anopheles maculatus</name>
    <dbReference type="NCBI Taxonomy" id="74869"/>
    <lineage>
        <taxon>Eukaryota</taxon>
        <taxon>Metazoa</taxon>
        <taxon>Ecdysozoa</taxon>
        <taxon>Arthropoda</taxon>
        <taxon>Hexapoda</taxon>
        <taxon>Insecta</taxon>
        <taxon>Pterygota</taxon>
        <taxon>Neoptera</taxon>
        <taxon>Endopterygota</taxon>
        <taxon>Diptera</taxon>
        <taxon>Nematocera</taxon>
        <taxon>Culicoidea</taxon>
        <taxon>Culicidae</taxon>
        <taxon>Anophelinae</taxon>
        <taxon>Anopheles</taxon>
        <taxon>Anopheles maculatus group</taxon>
    </lineage>
</organism>
<reference evidence="2" key="2">
    <citation type="submission" date="2020-05" db="UniProtKB">
        <authorList>
            <consortium name="EnsemblMetazoa"/>
        </authorList>
    </citation>
    <scope>IDENTIFICATION</scope>
    <source>
        <strain evidence="2">maculatus3</strain>
    </source>
</reference>
<dbReference type="EnsemblMetazoa" id="AMAM017286-RA">
    <property type="protein sequence ID" value="AMAM017286-PA"/>
    <property type="gene ID" value="AMAM017286"/>
</dbReference>
<evidence type="ECO:0000313" key="2">
    <source>
        <dbReference type="EnsemblMetazoa" id="AMAM017286-PA"/>
    </source>
</evidence>
<keyword evidence="3" id="KW-1185">Reference proteome</keyword>
<dbReference type="AlphaFoldDB" id="A0A182T0R6"/>
<name>A0A182T0R6_9DIPT</name>
<reference evidence="3" key="1">
    <citation type="submission" date="2013-09" db="EMBL/GenBank/DDBJ databases">
        <title>The Genome Sequence of Anopheles maculatus species B.</title>
        <authorList>
            <consortium name="The Broad Institute Genomics Platform"/>
            <person name="Neafsey D.E."/>
            <person name="Besansky N."/>
            <person name="Howell P."/>
            <person name="Walton C."/>
            <person name="Young S.K."/>
            <person name="Zeng Q."/>
            <person name="Gargeya S."/>
            <person name="Fitzgerald M."/>
            <person name="Haas B."/>
            <person name="Abouelleil A."/>
            <person name="Allen A.W."/>
            <person name="Alvarado L."/>
            <person name="Arachchi H.M."/>
            <person name="Berlin A.M."/>
            <person name="Chapman S.B."/>
            <person name="Gainer-Dewar J."/>
            <person name="Goldberg J."/>
            <person name="Griggs A."/>
            <person name="Gujja S."/>
            <person name="Hansen M."/>
            <person name="Howarth C."/>
            <person name="Imamovic A."/>
            <person name="Ireland A."/>
            <person name="Larimer J."/>
            <person name="McCowan C."/>
            <person name="Murphy C."/>
            <person name="Pearson M."/>
            <person name="Poon T.W."/>
            <person name="Priest M."/>
            <person name="Roberts A."/>
            <person name="Saif S."/>
            <person name="Shea T."/>
            <person name="Sisk P."/>
            <person name="Sykes S."/>
            <person name="Wortman J."/>
            <person name="Nusbaum C."/>
            <person name="Birren B."/>
        </authorList>
    </citation>
    <scope>NUCLEOTIDE SEQUENCE [LARGE SCALE GENOMIC DNA]</scope>
    <source>
        <strain evidence="3">maculatus3</strain>
    </source>
</reference>
<evidence type="ECO:0000256" key="1">
    <source>
        <dbReference type="SAM" id="MobiDB-lite"/>
    </source>
</evidence>
<sequence>MDHLEHLGGSIGGHQDLSKGVLRTTMQSSDSAPLHFITSTGMTHSGREQEYIESTLLGTDLLSSQLPTNLLNDYINSVSTTAPNNIIGNMQSALMEHQYRPLTADELHTLISESSNDASGTKDIPGFNTLSSYDKMLNMGQATSPMSNGLAQIAGTIDSYVHFPLHAAGSSAEGFDVTGNALVSGNTHQQHGEQQQHHHYSLPHPTSSHIHLQHQSQGHLHTHQNIVEISSSQQLPSLGHPEASTASMNTLLPTVDVAMKVYSHNTSVLPIASSAPVSTDVHSVSMKNMNENLYGNRK</sequence>
<feature type="region of interest" description="Disordered" evidence="1">
    <location>
        <begin position="188"/>
        <end position="209"/>
    </location>
</feature>
<evidence type="ECO:0000313" key="3">
    <source>
        <dbReference type="Proteomes" id="UP000075901"/>
    </source>
</evidence>
<proteinExistence type="predicted"/>